<sequence>MSARRVQRSNVTDELSNIAAEIIKQLSTSKRHVTRPAVASSKMEVGTFHEAVKHGDVQTVRRGLEGGLQDGFQLKDFKNHVKIGGIDQTPLHLASMFGHAEVAELLIQYGDDLEARDLIGQWTPLHLAAIYGHTLTCEVLIRSGANIMSRDRCLGTPLHKAAVHGNIGICELLIRSGADIKAQNEDGKNSLDVAFNRKTRKFLMKSAGVKPSICNLS</sequence>
<proteinExistence type="predicted"/>
<dbReference type="PROSITE" id="PS50088">
    <property type="entry name" value="ANK_REPEAT"/>
    <property type="match status" value="3"/>
</dbReference>
<evidence type="ECO:0000313" key="5">
    <source>
        <dbReference type="Proteomes" id="UP000838412"/>
    </source>
</evidence>
<dbReference type="Pfam" id="PF00023">
    <property type="entry name" value="Ank"/>
    <property type="match status" value="1"/>
</dbReference>
<feature type="repeat" description="ANK" evidence="3">
    <location>
        <begin position="120"/>
        <end position="152"/>
    </location>
</feature>
<dbReference type="PANTHER" id="PTHR24201">
    <property type="entry name" value="ANK_REP_REGION DOMAIN-CONTAINING PROTEIN"/>
    <property type="match status" value="1"/>
</dbReference>
<dbReference type="InterPro" id="IPR036770">
    <property type="entry name" value="Ankyrin_rpt-contain_sf"/>
</dbReference>
<evidence type="ECO:0000256" key="1">
    <source>
        <dbReference type="ARBA" id="ARBA00022737"/>
    </source>
</evidence>
<dbReference type="Gene3D" id="1.25.40.20">
    <property type="entry name" value="Ankyrin repeat-containing domain"/>
    <property type="match status" value="1"/>
</dbReference>
<gene>
    <name evidence="4" type="primary">TNKS2</name>
    <name evidence="4" type="ORF">BLAG_LOCUS20282</name>
</gene>
<dbReference type="EMBL" id="OV696691">
    <property type="protein sequence ID" value="CAH1266734.1"/>
    <property type="molecule type" value="Genomic_DNA"/>
</dbReference>
<organism evidence="4 5">
    <name type="scientific">Branchiostoma lanceolatum</name>
    <name type="common">Common lancelet</name>
    <name type="synonym">Amphioxus lanceolatum</name>
    <dbReference type="NCBI Taxonomy" id="7740"/>
    <lineage>
        <taxon>Eukaryota</taxon>
        <taxon>Metazoa</taxon>
        <taxon>Chordata</taxon>
        <taxon>Cephalochordata</taxon>
        <taxon>Leptocardii</taxon>
        <taxon>Amphioxiformes</taxon>
        <taxon>Branchiostomatidae</taxon>
        <taxon>Branchiostoma</taxon>
    </lineage>
</organism>
<accession>A0A8K0A289</accession>
<dbReference type="PROSITE" id="PS50297">
    <property type="entry name" value="ANK_REP_REGION"/>
    <property type="match status" value="3"/>
</dbReference>
<evidence type="ECO:0000256" key="3">
    <source>
        <dbReference type="PROSITE-ProRule" id="PRU00023"/>
    </source>
</evidence>
<keyword evidence="2 3" id="KW-0040">ANK repeat</keyword>
<evidence type="ECO:0000256" key="2">
    <source>
        <dbReference type="ARBA" id="ARBA00023043"/>
    </source>
</evidence>
<dbReference type="PRINTS" id="PR01415">
    <property type="entry name" value="ANKYRIN"/>
</dbReference>
<dbReference type="SUPFAM" id="SSF48403">
    <property type="entry name" value="Ankyrin repeat"/>
    <property type="match status" value="1"/>
</dbReference>
<keyword evidence="1" id="KW-0677">Repeat</keyword>
<reference evidence="4" key="1">
    <citation type="submission" date="2022-01" db="EMBL/GenBank/DDBJ databases">
        <authorList>
            <person name="Braso-Vives M."/>
        </authorList>
    </citation>
    <scope>NUCLEOTIDE SEQUENCE</scope>
</reference>
<dbReference type="PANTHER" id="PTHR24201:SF14">
    <property type="entry name" value="CYCLIN-DEPENDENT KINASE 4 INHIBITOR C-LIKE"/>
    <property type="match status" value="1"/>
</dbReference>
<dbReference type="InterPro" id="IPR002110">
    <property type="entry name" value="Ankyrin_rpt"/>
</dbReference>
<dbReference type="SMART" id="SM00248">
    <property type="entry name" value="ANK"/>
    <property type="match status" value="3"/>
</dbReference>
<dbReference type="Proteomes" id="UP000838412">
    <property type="component" value="Chromosome 6"/>
</dbReference>
<dbReference type="OrthoDB" id="426293at2759"/>
<protein>
    <submittedName>
        <fullName evidence="4">TNKS2 protein</fullName>
    </submittedName>
</protein>
<dbReference type="InterPro" id="IPR050776">
    <property type="entry name" value="Ank_Repeat/CDKN_Inhibitor"/>
</dbReference>
<dbReference type="AlphaFoldDB" id="A0A8K0A289"/>
<evidence type="ECO:0000313" key="4">
    <source>
        <dbReference type="EMBL" id="CAH1266734.1"/>
    </source>
</evidence>
<name>A0A8K0A289_BRALA</name>
<dbReference type="GO" id="GO:0005634">
    <property type="term" value="C:nucleus"/>
    <property type="evidence" value="ECO:0007669"/>
    <property type="project" value="TreeGrafter"/>
</dbReference>
<dbReference type="Pfam" id="PF12796">
    <property type="entry name" value="Ank_2"/>
    <property type="match status" value="1"/>
</dbReference>
<feature type="repeat" description="ANK" evidence="3">
    <location>
        <begin position="86"/>
        <end position="118"/>
    </location>
</feature>
<keyword evidence="5" id="KW-1185">Reference proteome</keyword>
<feature type="repeat" description="ANK" evidence="3">
    <location>
        <begin position="156"/>
        <end position="185"/>
    </location>
</feature>